<feature type="active site" description="Proton donor" evidence="8">
    <location>
        <position position="38"/>
    </location>
</feature>
<dbReference type="RefSeq" id="WP_208046231.1">
    <property type="nucleotide sequence ID" value="NZ_JAGDYL010000018.1"/>
</dbReference>
<dbReference type="InterPro" id="IPR014729">
    <property type="entry name" value="Rossmann-like_a/b/a_fold"/>
</dbReference>
<dbReference type="InterPro" id="IPR004821">
    <property type="entry name" value="Cyt_trans-like"/>
</dbReference>
<dbReference type="Proteomes" id="UP000664398">
    <property type="component" value="Unassembled WGS sequence"/>
</dbReference>
<evidence type="ECO:0000256" key="6">
    <source>
        <dbReference type="ARBA" id="ARBA00022840"/>
    </source>
</evidence>
<comment type="caution">
    <text evidence="8">Lacks conserved residue(s) required for the propagation of feature annotation.</text>
</comment>
<feature type="binding site" evidence="8">
    <location>
        <position position="156"/>
    </location>
    <ligand>
        <name>(R)-pantoate</name>
        <dbReference type="ChEBI" id="CHEBI:15980"/>
    </ligand>
</feature>
<feature type="binding site" evidence="8">
    <location>
        <begin position="150"/>
        <end position="153"/>
    </location>
    <ligand>
        <name>ATP</name>
        <dbReference type="ChEBI" id="CHEBI:30616"/>
    </ligand>
</feature>
<comment type="subunit">
    <text evidence="8">Homodimer.</text>
</comment>
<dbReference type="EC" id="6.3.2.1" evidence="8"/>
<feature type="binding site" evidence="8">
    <location>
        <begin position="187"/>
        <end position="190"/>
    </location>
    <ligand>
        <name>ATP</name>
        <dbReference type="ChEBI" id="CHEBI:30616"/>
    </ligand>
</feature>
<evidence type="ECO:0000256" key="2">
    <source>
        <dbReference type="ARBA" id="ARBA00009256"/>
    </source>
</evidence>
<comment type="function">
    <text evidence="8">Catalyzes the condensation of pantoate with beta-alanine in an ATP-dependent reaction via a pantoyl-adenylate intermediate.</text>
</comment>
<gene>
    <name evidence="8" type="primary">panC</name>
    <name evidence="9" type="ORF">J4H91_10605</name>
</gene>
<keyword evidence="8" id="KW-0963">Cytoplasm</keyword>
<keyword evidence="4 8" id="KW-0566">Pantothenate biosynthesis</keyword>
<evidence type="ECO:0000256" key="3">
    <source>
        <dbReference type="ARBA" id="ARBA00022598"/>
    </source>
</evidence>
<evidence type="ECO:0000313" key="9">
    <source>
        <dbReference type="EMBL" id="MBO1805763.1"/>
    </source>
</evidence>
<organism evidence="9 10">
    <name type="scientific">Leucobacter ruminantium</name>
    <dbReference type="NCBI Taxonomy" id="1289170"/>
    <lineage>
        <taxon>Bacteria</taxon>
        <taxon>Bacillati</taxon>
        <taxon>Actinomycetota</taxon>
        <taxon>Actinomycetes</taxon>
        <taxon>Micrococcales</taxon>
        <taxon>Microbacteriaceae</taxon>
        <taxon>Leucobacter</taxon>
    </lineage>
</organism>
<proteinExistence type="inferred from homology"/>
<evidence type="ECO:0000256" key="7">
    <source>
        <dbReference type="ARBA" id="ARBA00048258"/>
    </source>
</evidence>
<comment type="caution">
    <text evidence="9">The sequence shown here is derived from an EMBL/GenBank/DDBJ whole genome shotgun (WGS) entry which is preliminary data.</text>
</comment>
<dbReference type="InterPro" id="IPR042176">
    <property type="entry name" value="Pantoate_ligase_C"/>
</dbReference>
<evidence type="ECO:0000256" key="1">
    <source>
        <dbReference type="ARBA" id="ARBA00004990"/>
    </source>
</evidence>
<dbReference type="CDD" id="cd00560">
    <property type="entry name" value="PanC"/>
    <property type="match status" value="1"/>
</dbReference>
<feature type="binding site" evidence="8">
    <location>
        <begin position="31"/>
        <end position="38"/>
    </location>
    <ligand>
        <name>ATP</name>
        <dbReference type="ChEBI" id="CHEBI:30616"/>
    </ligand>
</feature>
<evidence type="ECO:0000256" key="8">
    <source>
        <dbReference type="HAMAP-Rule" id="MF_00158"/>
    </source>
</evidence>
<dbReference type="AlphaFoldDB" id="A0A939RYJ2"/>
<evidence type="ECO:0000256" key="4">
    <source>
        <dbReference type="ARBA" id="ARBA00022655"/>
    </source>
</evidence>
<dbReference type="GO" id="GO:0005829">
    <property type="term" value="C:cytosol"/>
    <property type="evidence" value="ECO:0007669"/>
    <property type="project" value="TreeGrafter"/>
</dbReference>
<feature type="binding site" evidence="8">
    <location>
        <position position="62"/>
    </location>
    <ligand>
        <name>(R)-pantoate</name>
        <dbReference type="ChEBI" id="CHEBI:15980"/>
    </ligand>
</feature>
<dbReference type="GO" id="GO:0005524">
    <property type="term" value="F:ATP binding"/>
    <property type="evidence" value="ECO:0007669"/>
    <property type="project" value="UniProtKB-KW"/>
</dbReference>
<evidence type="ECO:0000256" key="5">
    <source>
        <dbReference type="ARBA" id="ARBA00022741"/>
    </source>
</evidence>
<reference evidence="9" key="1">
    <citation type="submission" date="2021-03" db="EMBL/GenBank/DDBJ databases">
        <title>Leucobacter chromiisoli sp. nov., isolated from chromium-containing soil of chemical plant.</title>
        <authorList>
            <person name="Xu Z."/>
        </authorList>
    </citation>
    <scope>NUCLEOTIDE SEQUENCE</scope>
    <source>
        <strain evidence="9">A2</strain>
    </source>
</reference>
<comment type="catalytic activity">
    <reaction evidence="7 8">
        <text>(R)-pantoate + beta-alanine + ATP = (R)-pantothenate + AMP + diphosphate + H(+)</text>
        <dbReference type="Rhea" id="RHEA:10912"/>
        <dbReference type="ChEBI" id="CHEBI:15378"/>
        <dbReference type="ChEBI" id="CHEBI:15980"/>
        <dbReference type="ChEBI" id="CHEBI:29032"/>
        <dbReference type="ChEBI" id="CHEBI:30616"/>
        <dbReference type="ChEBI" id="CHEBI:33019"/>
        <dbReference type="ChEBI" id="CHEBI:57966"/>
        <dbReference type="ChEBI" id="CHEBI:456215"/>
        <dbReference type="EC" id="6.3.2.1"/>
    </reaction>
</comment>
<keyword evidence="5 8" id="KW-0547">Nucleotide-binding</keyword>
<dbReference type="GO" id="GO:0015940">
    <property type="term" value="P:pantothenate biosynthetic process"/>
    <property type="evidence" value="ECO:0007669"/>
    <property type="project" value="UniProtKB-UniRule"/>
</dbReference>
<comment type="similarity">
    <text evidence="2 8">Belongs to the pantothenate synthetase family.</text>
</comment>
<protein>
    <recommendedName>
        <fullName evidence="8">Pantothenate synthetase</fullName>
        <shortName evidence="8">PS</shortName>
        <ecNumber evidence="8">6.3.2.1</ecNumber>
    </recommendedName>
    <alternativeName>
        <fullName evidence="8">Pantoate--beta-alanine ligase</fullName>
    </alternativeName>
    <alternativeName>
        <fullName evidence="8">Pantoate-activating enzyme</fullName>
    </alternativeName>
</protein>
<dbReference type="EMBL" id="JAGDYL010000018">
    <property type="protein sequence ID" value="MBO1805763.1"/>
    <property type="molecule type" value="Genomic_DNA"/>
</dbReference>
<keyword evidence="10" id="KW-1185">Reference proteome</keyword>
<comment type="subcellular location">
    <subcellularLocation>
        <location evidence="8">Cytoplasm</location>
    </subcellularLocation>
</comment>
<dbReference type="Gene3D" id="3.40.50.620">
    <property type="entry name" value="HUPs"/>
    <property type="match status" value="1"/>
</dbReference>
<comment type="pathway">
    <text evidence="1 8">Cofactor biosynthesis; (R)-pantothenate biosynthesis; (R)-pantothenate from (R)-pantoate and beta-alanine: step 1/1.</text>
</comment>
<dbReference type="PANTHER" id="PTHR21299">
    <property type="entry name" value="CYTIDYLATE KINASE/PANTOATE-BETA-ALANINE LIGASE"/>
    <property type="match status" value="1"/>
</dbReference>
<feature type="binding site" evidence="8">
    <location>
        <position position="62"/>
    </location>
    <ligand>
        <name>beta-alanine</name>
        <dbReference type="ChEBI" id="CHEBI:57966"/>
    </ligand>
</feature>
<dbReference type="Pfam" id="PF02569">
    <property type="entry name" value="Pantoate_ligase"/>
    <property type="match status" value="1"/>
</dbReference>
<dbReference type="NCBIfam" id="TIGR00125">
    <property type="entry name" value="cyt_tran_rel"/>
    <property type="match status" value="1"/>
</dbReference>
<sequence>MRIIRTVSALREALGRARSGGAASVGFVPTMGALHEGHLSLMRAAREENDLVVVSIFVNPKQFEEAADLAAYPRQERHDAELAASAGVDLIFAPDADELYPAGFATTVSVSGTIAETLEGAARGTGHFDGVATVVAKLLIAVMPENAYFGRKDAQQLVVVRRMVADLGLPVRIVGCPTEREPDGLALSSRNVRLDGEARARAAAIPRALALAESLVADGERSADVVGRAVAETLAESGVEPEYIALVDPVGFETVENIDQPVLCAVAARVGGVRLIDNTTLSVGGTTARGAGE</sequence>
<dbReference type="InterPro" id="IPR003721">
    <property type="entry name" value="Pantoate_ligase"/>
</dbReference>
<dbReference type="SUPFAM" id="SSF52374">
    <property type="entry name" value="Nucleotidylyl transferase"/>
    <property type="match status" value="1"/>
</dbReference>
<comment type="miscellaneous">
    <text evidence="8">The reaction proceeds by a bi uni uni bi ping pong mechanism.</text>
</comment>
<dbReference type="PANTHER" id="PTHR21299:SF1">
    <property type="entry name" value="PANTOATE--BETA-ALANINE LIGASE"/>
    <property type="match status" value="1"/>
</dbReference>
<keyword evidence="3 8" id="KW-0436">Ligase</keyword>
<dbReference type="HAMAP" id="MF_00158">
    <property type="entry name" value="PanC"/>
    <property type="match status" value="1"/>
</dbReference>
<dbReference type="GO" id="GO:0004592">
    <property type="term" value="F:pantoate-beta-alanine ligase activity"/>
    <property type="evidence" value="ECO:0007669"/>
    <property type="project" value="UniProtKB-UniRule"/>
</dbReference>
<evidence type="ECO:0000313" key="10">
    <source>
        <dbReference type="Proteomes" id="UP000664398"/>
    </source>
</evidence>
<dbReference type="Gene3D" id="3.30.1300.10">
    <property type="entry name" value="Pantoate-beta-alanine ligase, C-terminal domain"/>
    <property type="match status" value="1"/>
</dbReference>
<dbReference type="NCBIfam" id="TIGR00018">
    <property type="entry name" value="panC"/>
    <property type="match status" value="1"/>
</dbReference>
<name>A0A939RYJ2_9MICO</name>
<accession>A0A939RYJ2</accession>
<keyword evidence="6 8" id="KW-0067">ATP-binding</keyword>